<gene>
    <name evidence="1" type="ORF">S01H4_52867</name>
</gene>
<accession>X1EEZ9</accession>
<comment type="caution">
    <text evidence="1">The sequence shown here is derived from an EMBL/GenBank/DDBJ whole genome shotgun (WGS) entry which is preliminary data.</text>
</comment>
<evidence type="ECO:0008006" key="2">
    <source>
        <dbReference type="Google" id="ProtNLM"/>
    </source>
</evidence>
<dbReference type="InterPro" id="IPR036116">
    <property type="entry name" value="FN3_sf"/>
</dbReference>
<organism evidence="1">
    <name type="scientific">marine sediment metagenome</name>
    <dbReference type="NCBI Taxonomy" id="412755"/>
    <lineage>
        <taxon>unclassified sequences</taxon>
        <taxon>metagenomes</taxon>
        <taxon>ecological metagenomes</taxon>
    </lineage>
</organism>
<name>X1EEZ9_9ZZZZ</name>
<feature type="non-terminal residue" evidence="1">
    <location>
        <position position="1"/>
    </location>
</feature>
<dbReference type="CDD" id="cd00063">
    <property type="entry name" value="FN3"/>
    <property type="match status" value="1"/>
</dbReference>
<evidence type="ECO:0000313" key="1">
    <source>
        <dbReference type="EMBL" id="GAH15714.1"/>
    </source>
</evidence>
<protein>
    <recommendedName>
        <fullName evidence="2">Fibronectin type-III domain-containing protein</fullName>
    </recommendedName>
</protein>
<dbReference type="EMBL" id="BART01030247">
    <property type="protein sequence ID" value="GAH15714.1"/>
    <property type="molecule type" value="Genomic_DNA"/>
</dbReference>
<reference evidence="1" key="1">
    <citation type="journal article" date="2014" name="Front. Microbiol.">
        <title>High frequency of phylogenetically diverse reductive dehalogenase-homologous genes in deep subseafloor sedimentary metagenomes.</title>
        <authorList>
            <person name="Kawai M."/>
            <person name="Futagami T."/>
            <person name="Toyoda A."/>
            <person name="Takaki Y."/>
            <person name="Nishi S."/>
            <person name="Hori S."/>
            <person name="Arai W."/>
            <person name="Tsubouchi T."/>
            <person name="Morono Y."/>
            <person name="Uchiyama I."/>
            <person name="Ito T."/>
            <person name="Fujiyama A."/>
            <person name="Inagaki F."/>
            <person name="Takami H."/>
        </authorList>
    </citation>
    <scope>NUCLEOTIDE SEQUENCE</scope>
    <source>
        <strain evidence="1">Expedition CK06-06</strain>
    </source>
</reference>
<dbReference type="Gene3D" id="2.60.120.200">
    <property type="match status" value="1"/>
</dbReference>
<feature type="non-terminal residue" evidence="1">
    <location>
        <position position="264"/>
    </location>
</feature>
<sequence>ADLTWTAPGDDGTIATIAPGTFKIQYSSWTNWWDIEWSTASAETVTISTTGIKLGDTCSTTVGGLTKGVTYYFRIWTADEVPNWSGECTSGATAWIKVNIFFSDDFESWTATNIGPWDIRDVDENCFASTTTFKKDKFYGFECIDSSGGAGGQGTAHIREYMTLGSTSYVRFYAYFKDDFFDQGSRVIMNYEDVDFNPNFYLATLTNKKIRLYSENAASDTQDSEVTLSSNTWHCFEVRTPTPTASSSIQWWIDGVKQPEITGD</sequence>
<proteinExistence type="predicted"/>
<dbReference type="AlphaFoldDB" id="X1EEZ9"/>
<dbReference type="SUPFAM" id="SSF49265">
    <property type="entry name" value="Fibronectin type III"/>
    <property type="match status" value="1"/>
</dbReference>
<dbReference type="Gene3D" id="2.60.40.10">
    <property type="entry name" value="Immunoglobulins"/>
    <property type="match status" value="1"/>
</dbReference>
<dbReference type="InterPro" id="IPR003961">
    <property type="entry name" value="FN3_dom"/>
</dbReference>
<dbReference type="InterPro" id="IPR013783">
    <property type="entry name" value="Ig-like_fold"/>
</dbReference>